<sequence length="107" mass="12258">MRWLPAGDDGVLCVCVAVVMLLWLMPQRYVVAVVSADDGGNNLVVCFLKESYYFPSASAYLHNEFFLHLHTQDADFVFRSPFRHNLYVYTCFTQAKSAEHCYYSCAI</sequence>
<dbReference type="VEuPathDB" id="VectorBase:GBRI036060"/>
<dbReference type="Proteomes" id="UP000091820">
    <property type="component" value="Unassembled WGS sequence"/>
</dbReference>
<accession>A0A1A9WXF9</accession>
<protein>
    <submittedName>
        <fullName evidence="1">Uncharacterized protein</fullName>
    </submittedName>
</protein>
<reference evidence="1" key="2">
    <citation type="submission" date="2020-05" db="UniProtKB">
        <authorList>
            <consortium name="EnsemblMetazoa"/>
        </authorList>
    </citation>
    <scope>IDENTIFICATION</scope>
    <source>
        <strain evidence="1">IAEA</strain>
    </source>
</reference>
<reference evidence="2" key="1">
    <citation type="submission" date="2014-03" db="EMBL/GenBank/DDBJ databases">
        <authorList>
            <person name="Aksoy S."/>
            <person name="Warren W."/>
            <person name="Wilson R.K."/>
        </authorList>
    </citation>
    <scope>NUCLEOTIDE SEQUENCE [LARGE SCALE GENOMIC DNA]</scope>
    <source>
        <strain evidence="2">IAEA</strain>
    </source>
</reference>
<name>A0A1A9WXF9_9MUSC</name>
<proteinExistence type="predicted"/>
<evidence type="ECO:0000313" key="1">
    <source>
        <dbReference type="EnsemblMetazoa" id="GBRI036060-PA"/>
    </source>
</evidence>
<dbReference type="AlphaFoldDB" id="A0A1A9WXF9"/>
<keyword evidence="2" id="KW-1185">Reference proteome</keyword>
<organism evidence="1 2">
    <name type="scientific">Glossina brevipalpis</name>
    <dbReference type="NCBI Taxonomy" id="37001"/>
    <lineage>
        <taxon>Eukaryota</taxon>
        <taxon>Metazoa</taxon>
        <taxon>Ecdysozoa</taxon>
        <taxon>Arthropoda</taxon>
        <taxon>Hexapoda</taxon>
        <taxon>Insecta</taxon>
        <taxon>Pterygota</taxon>
        <taxon>Neoptera</taxon>
        <taxon>Endopterygota</taxon>
        <taxon>Diptera</taxon>
        <taxon>Brachycera</taxon>
        <taxon>Muscomorpha</taxon>
        <taxon>Hippoboscoidea</taxon>
        <taxon>Glossinidae</taxon>
        <taxon>Glossina</taxon>
    </lineage>
</organism>
<dbReference type="EnsemblMetazoa" id="GBRI036060-RA">
    <property type="protein sequence ID" value="GBRI036060-PA"/>
    <property type="gene ID" value="GBRI036060"/>
</dbReference>
<evidence type="ECO:0000313" key="2">
    <source>
        <dbReference type="Proteomes" id="UP000091820"/>
    </source>
</evidence>